<organism evidence="1 2">
    <name type="scientific">Rhodopirellula baltica SWK14</name>
    <dbReference type="NCBI Taxonomy" id="993516"/>
    <lineage>
        <taxon>Bacteria</taxon>
        <taxon>Pseudomonadati</taxon>
        <taxon>Planctomycetota</taxon>
        <taxon>Planctomycetia</taxon>
        <taxon>Pirellulales</taxon>
        <taxon>Pirellulaceae</taxon>
        <taxon>Rhodopirellula</taxon>
    </lineage>
</organism>
<accession>L7CIM8</accession>
<evidence type="ECO:0000313" key="1">
    <source>
        <dbReference type="EMBL" id="ELP32921.1"/>
    </source>
</evidence>
<sequence>MAAVPSNLHDERLLEVIQCVFGEESVQSLDHRCQCLDSASPRRIENEINSVVPPTPLTEEGFIEGTLDRLCSEIALQFAIVVT</sequence>
<reference evidence="1 2" key="1">
    <citation type="journal article" date="2013" name="Mar. Genomics">
        <title>Expression of sulfatases in Rhodopirellula baltica and the diversity of sulfatases in the genus Rhodopirellula.</title>
        <authorList>
            <person name="Wegner C.E."/>
            <person name="Richter-Heitmann T."/>
            <person name="Klindworth A."/>
            <person name="Klockow C."/>
            <person name="Richter M."/>
            <person name="Achstetter T."/>
            <person name="Glockner F.O."/>
            <person name="Harder J."/>
        </authorList>
    </citation>
    <scope>NUCLEOTIDE SEQUENCE [LARGE SCALE GENOMIC DNA]</scope>
    <source>
        <strain evidence="1 2">SWK14</strain>
    </source>
</reference>
<dbReference type="Proteomes" id="UP000010959">
    <property type="component" value="Unassembled WGS sequence"/>
</dbReference>
<evidence type="ECO:0000313" key="2">
    <source>
        <dbReference type="Proteomes" id="UP000010959"/>
    </source>
</evidence>
<proteinExistence type="predicted"/>
<gene>
    <name evidence="1" type="ORF">RBSWK_03146</name>
</gene>
<dbReference type="AlphaFoldDB" id="L7CIM8"/>
<dbReference type="EMBL" id="AMWG01000079">
    <property type="protein sequence ID" value="ELP32921.1"/>
    <property type="molecule type" value="Genomic_DNA"/>
</dbReference>
<comment type="caution">
    <text evidence="1">The sequence shown here is derived from an EMBL/GenBank/DDBJ whole genome shotgun (WGS) entry which is preliminary data.</text>
</comment>
<protein>
    <submittedName>
        <fullName evidence="1">Uncharacterized protein</fullName>
    </submittedName>
</protein>
<name>L7CIM8_RHOBT</name>
<dbReference type="PATRIC" id="fig|993516.3.peg.3348"/>